<dbReference type="Proteomes" id="UP000286848">
    <property type="component" value="Unassembled WGS sequence"/>
</dbReference>
<dbReference type="Gene3D" id="1.25.40.10">
    <property type="entry name" value="Tetratricopeptide repeat domain"/>
    <property type="match status" value="1"/>
</dbReference>
<dbReference type="SUPFAM" id="SSF48452">
    <property type="entry name" value="TPR-like"/>
    <property type="match status" value="1"/>
</dbReference>
<dbReference type="SMART" id="SM00530">
    <property type="entry name" value="HTH_XRE"/>
    <property type="match status" value="1"/>
</dbReference>
<comment type="caution">
    <text evidence="2">The sequence shown here is derived from an EMBL/GenBank/DDBJ whole genome shotgun (WGS) entry which is preliminary data.</text>
</comment>
<protein>
    <submittedName>
        <fullName evidence="2">XRE family transcriptional regulator</fullName>
    </submittedName>
</protein>
<evidence type="ECO:0000313" key="3">
    <source>
        <dbReference type="Proteomes" id="UP000286848"/>
    </source>
</evidence>
<proteinExistence type="predicted"/>
<feature type="domain" description="HTH cro/C1-type" evidence="1">
    <location>
        <begin position="7"/>
        <end position="60"/>
    </location>
</feature>
<dbReference type="RefSeq" id="WP_124975676.1">
    <property type="nucleotide sequence ID" value="NZ_BFFP01000009.1"/>
</dbReference>
<dbReference type="PROSITE" id="PS50943">
    <property type="entry name" value="HTH_CROC1"/>
    <property type="match status" value="1"/>
</dbReference>
<keyword evidence="3" id="KW-1185">Reference proteome</keyword>
<dbReference type="InterPro" id="IPR010982">
    <property type="entry name" value="Lambda_DNA-bd_dom_sf"/>
</dbReference>
<dbReference type="EMBL" id="BFFP01000009">
    <property type="protein sequence ID" value="GBG94355.1"/>
    <property type="molecule type" value="Genomic_DNA"/>
</dbReference>
<accession>A0A401IS79</accession>
<reference evidence="2 3" key="1">
    <citation type="journal article" date="2019" name="Int. J. Syst. Evol. Microbiol.">
        <title>Lactobacillus salitolerans sp. nov., a novel lactic acid bacterium isolated from spent mushroom substrates.</title>
        <authorList>
            <person name="Tohno M."/>
            <person name="Tanizawa Y."/>
            <person name="Kojima Y."/>
            <person name="Sakamoto M."/>
            <person name="Nakamura Y."/>
            <person name="Ohkuma M."/>
            <person name="Kobayashi H."/>
        </authorList>
    </citation>
    <scope>NUCLEOTIDE SEQUENCE [LARGE SCALE GENOMIC DNA]</scope>
    <source>
        <strain evidence="2 3">YK43</strain>
    </source>
</reference>
<dbReference type="AlphaFoldDB" id="A0A401IS79"/>
<evidence type="ECO:0000259" key="1">
    <source>
        <dbReference type="PROSITE" id="PS50943"/>
    </source>
</evidence>
<dbReference type="Pfam" id="PF01381">
    <property type="entry name" value="HTH_3"/>
    <property type="match status" value="1"/>
</dbReference>
<dbReference type="InterPro" id="IPR011990">
    <property type="entry name" value="TPR-like_helical_dom_sf"/>
</dbReference>
<sequence length="284" mass="32832">MIDGQKIKDTRKKLGISQQDLAKGITTQGTISLLERNSTSPRGDILAKIISRLGLKLEDVVVDNEVLTAQRFLDEADNFSMSNDYDAALATLEKIESLGDKEQEAHYLFLKTNANMWKSRDFEDALFGFNRILQMRNKQVDIFTVLATCELGVVYLERNENDKASFYFEQVPDLLANINLDDYVFWTLFIWKSLTLYYYRMMDFDKCMEILEQAEAFSNRHFTPVFIDSLYYTNALVLHDKNGEWSSDAIKYLLKSWAFASFTGNQENIKKSSETLEEIGYLPK</sequence>
<evidence type="ECO:0000313" key="2">
    <source>
        <dbReference type="EMBL" id="GBG94355.1"/>
    </source>
</evidence>
<gene>
    <name evidence="2" type="primary">xre</name>
    <name evidence="2" type="ORF">LFYK43_08140</name>
</gene>
<dbReference type="SUPFAM" id="SSF47413">
    <property type="entry name" value="lambda repressor-like DNA-binding domains"/>
    <property type="match status" value="1"/>
</dbReference>
<dbReference type="OrthoDB" id="2308320at2"/>
<organism evidence="2 3">
    <name type="scientific">Ligilactobacillus salitolerans</name>
    <dbReference type="NCBI Taxonomy" id="1808352"/>
    <lineage>
        <taxon>Bacteria</taxon>
        <taxon>Bacillati</taxon>
        <taxon>Bacillota</taxon>
        <taxon>Bacilli</taxon>
        <taxon>Lactobacillales</taxon>
        <taxon>Lactobacillaceae</taxon>
        <taxon>Ligilactobacillus</taxon>
    </lineage>
</organism>
<name>A0A401IS79_9LACO</name>
<dbReference type="InterPro" id="IPR001387">
    <property type="entry name" value="Cro/C1-type_HTH"/>
</dbReference>
<dbReference type="CDD" id="cd00093">
    <property type="entry name" value="HTH_XRE"/>
    <property type="match status" value="1"/>
</dbReference>
<dbReference type="GO" id="GO:0003677">
    <property type="term" value="F:DNA binding"/>
    <property type="evidence" value="ECO:0007669"/>
    <property type="project" value="InterPro"/>
</dbReference>